<dbReference type="Proteomes" id="UP000464318">
    <property type="component" value="Chromosome"/>
</dbReference>
<gene>
    <name evidence="4" type="ORF">DBX24_05905</name>
</gene>
<evidence type="ECO:0000259" key="3">
    <source>
        <dbReference type="Pfam" id="PF26628"/>
    </source>
</evidence>
<evidence type="ECO:0000256" key="1">
    <source>
        <dbReference type="ARBA" id="ARBA00022729"/>
    </source>
</evidence>
<protein>
    <submittedName>
        <fullName evidence="4">T9SS type A sorting domain-containing protein</fullName>
    </submittedName>
</protein>
<sequence length="665" mass="76006">MAQEIYPAGVSEPYLWIKAETKYNQTQITEVRKNKNLEHLFSPAHLINENPSFKLSLSNDKSNNGLNENLSLSQAENYSLFIVYKDNTQHQHSSNPVEENLWTLSDAQSSSPIISATTHRLANLAEHQYRSFSEYFRNQKVKIHYYQHSKSLSKRAIEKQKSQGENPTPKDSYTFNIGGKTAELPPHLFSGNFAEILIYDRVLSPLEMQRIASYLAIKYGISLEQTEFKNYYNSKGQKIWDFEENKAFNQNITAIGKDSEGSLLQIKSQNSNDEGILSLGLKKTENLQDQTFIFWSDNGQSLEIKKQKEGQPNGVSRQWKLQYAPINSSSTHSSASPEVFSIFDTHKIIHQKNKQKENSQFYWLAIDDSGTGDFSAEETRYIKLGDASATPSSQPVSFEDWNLKSNKPLIFSIWQAPKMFAHLSLEPSKCISSDLGKMKFNFIGGKAPYHIHLINTENPSFQKQWTELKNKGEKETLLASGKYQYTITDAEKNSYSNEVYLTDEDAPNPQLNTEYLIKKPLLLSPQKDLPKGNYFYEWYHNGNLISQNPEFLLSQAGDYELRLTNEFGCHSVNYFTAYTHSDTTDSPILLYPNPSTDGHFTLLAQFPKRTSGSVSIYTMSGQIVYSKDFYNESQYQYSGYLPTAGVYIIKLKTTYQEISKKLIIN</sequence>
<dbReference type="Pfam" id="PF18962">
    <property type="entry name" value="Por_Secre_tail"/>
    <property type="match status" value="1"/>
</dbReference>
<dbReference type="Pfam" id="PF26628">
    <property type="entry name" value="DUF8202"/>
    <property type="match status" value="1"/>
</dbReference>
<accession>A0A6P1QTL6</accession>
<dbReference type="AlphaFoldDB" id="A0A6P1QTL6"/>
<feature type="domain" description="DUF8202" evidence="3">
    <location>
        <begin position="207"/>
        <end position="385"/>
    </location>
</feature>
<dbReference type="RefSeq" id="WP_160224271.1">
    <property type="nucleotide sequence ID" value="NZ_CP029149.1"/>
</dbReference>
<keyword evidence="5" id="KW-1185">Reference proteome</keyword>
<dbReference type="InterPro" id="IPR026444">
    <property type="entry name" value="Secre_tail"/>
</dbReference>
<evidence type="ECO:0000313" key="5">
    <source>
        <dbReference type="Proteomes" id="UP000464318"/>
    </source>
</evidence>
<proteinExistence type="predicted"/>
<evidence type="ECO:0000259" key="2">
    <source>
        <dbReference type="Pfam" id="PF18962"/>
    </source>
</evidence>
<reference evidence="4 5" key="1">
    <citation type="submission" date="2018-04" db="EMBL/GenBank/DDBJ databases">
        <title>Characteristic and Complete Genome Sequencing of A Novel Member of Infective Endocarditis Causative Bacteria: Bergeyella cardium QL-PH.</title>
        <authorList>
            <person name="Pan H."/>
            <person name="Sun E."/>
            <person name="Zhang Y."/>
        </authorList>
    </citation>
    <scope>NUCLEOTIDE SEQUENCE [LARGE SCALE GENOMIC DNA]</scope>
    <source>
        <strain evidence="4 5">HPQL</strain>
    </source>
</reference>
<organism evidence="4 5">
    <name type="scientific">Bergeyella cardium</name>
    <dbReference type="NCBI Taxonomy" id="1585976"/>
    <lineage>
        <taxon>Bacteria</taxon>
        <taxon>Pseudomonadati</taxon>
        <taxon>Bacteroidota</taxon>
        <taxon>Flavobacteriia</taxon>
        <taxon>Flavobacteriales</taxon>
        <taxon>Weeksellaceae</taxon>
        <taxon>Bergeyella</taxon>
    </lineage>
</organism>
<dbReference type="InterPro" id="IPR058515">
    <property type="entry name" value="DUF8202"/>
</dbReference>
<feature type="domain" description="Secretion system C-terminal sorting" evidence="2">
    <location>
        <begin position="590"/>
        <end position="664"/>
    </location>
</feature>
<dbReference type="OrthoDB" id="2582440at2"/>
<evidence type="ECO:0000313" key="4">
    <source>
        <dbReference type="EMBL" id="QHN65446.1"/>
    </source>
</evidence>
<dbReference type="EMBL" id="CP029149">
    <property type="protein sequence ID" value="QHN65446.1"/>
    <property type="molecule type" value="Genomic_DNA"/>
</dbReference>
<dbReference type="NCBIfam" id="TIGR04183">
    <property type="entry name" value="Por_Secre_tail"/>
    <property type="match status" value="1"/>
</dbReference>
<name>A0A6P1QTL6_9FLAO</name>
<keyword evidence="1" id="KW-0732">Signal</keyword>
<dbReference type="KEGG" id="bcad:DBX24_05905"/>